<dbReference type="PANTHER" id="PTHR39966">
    <property type="entry name" value="BLL2471 PROTEIN-RELATED"/>
    <property type="match status" value="1"/>
</dbReference>
<dbReference type="RefSeq" id="WP_219044908.1">
    <property type="nucleotide sequence ID" value="NZ_JAHWDQ010000007.1"/>
</dbReference>
<comment type="caution">
    <text evidence="2">The sequence shown here is derived from an EMBL/GenBank/DDBJ whole genome shotgun (WGS) entry which is preliminary data.</text>
</comment>
<reference evidence="2" key="1">
    <citation type="submission" date="2021-07" db="EMBL/GenBank/DDBJ databases">
        <title>Zhongshania sp. CAU 1632 isolated from seawater.</title>
        <authorList>
            <person name="Kim W."/>
        </authorList>
    </citation>
    <scope>NUCLEOTIDE SEQUENCE</scope>
    <source>
        <strain evidence="2">CAU 1632</strain>
    </source>
</reference>
<dbReference type="EMBL" id="JAHWDQ010000007">
    <property type="protein sequence ID" value="MBW2942662.1"/>
    <property type="molecule type" value="Genomic_DNA"/>
</dbReference>
<evidence type="ECO:0000313" key="3">
    <source>
        <dbReference type="Proteomes" id="UP001166291"/>
    </source>
</evidence>
<keyword evidence="3" id="KW-1185">Reference proteome</keyword>
<dbReference type="Pfam" id="PF01814">
    <property type="entry name" value="Hemerythrin"/>
    <property type="match status" value="1"/>
</dbReference>
<gene>
    <name evidence="2" type="ORF">KXJ70_17825</name>
</gene>
<accession>A0ABS6VWB9</accession>
<proteinExistence type="predicted"/>
<protein>
    <recommendedName>
        <fullName evidence="1">Hemerythrin-like domain-containing protein</fullName>
    </recommendedName>
</protein>
<dbReference type="PANTHER" id="PTHR39966:SF1">
    <property type="entry name" value="HEMERYTHRIN-LIKE DOMAIN-CONTAINING PROTEIN"/>
    <property type="match status" value="1"/>
</dbReference>
<organism evidence="2 3">
    <name type="scientific">Zhongshania aquimaris</name>
    <dbReference type="NCBI Taxonomy" id="2857107"/>
    <lineage>
        <taxon>Bacteria</taxon>
        <taxon>Pseudomonadati</taxon>
        <taxon>Pseudomonadota</taxon>
        <taxon>Gammaproteobacteria</taxon>
        <taxon>Cellvibrionales</taxon>
        <taxon>Spongiibacteraceae</taxon>
        <taxon>Zhongshania</taxon>
    </lineage>
</organism>
<evidence type="ECO:0000259" key="1">
    <source>
        <dbReference type="Pfam" id="PF01814"/>
    </source>
</evidence>
<dbReference type="InterPro" id="IPR012312">
    <property type="entry name" value="Hemerythrin-like"/>
</dbReference>
<feature type="domain" description="Hemerythrin-like" evidence="1">
    <location>
        <begin position="4"/>
        <end position="137"/>
    </location>
</feature>
<name>A0ABS6VWB9_9GAMM</name>
<sequence length="189" mass="22145">MHYILEQLEQDHQRILRMMYLLSKEIDQLTGLEKGSANCDRILEILDYIQVYPEVWHHPTEDVLFQQLLSKEHINTAAVTKLLKDHPRLESLSAQLALIYSEIRHADLKPSTRVLLLSRHYCCKQISHIHEERNIFAAISERFNDQDWQTVNEALRGNLANREVPSQSEYIDRSEQLNQSHILTSIGLH</sequence>
<dbReference type="Proteomes" id="UP001166291">
    <property type="component" value="Unassembled WGS sequence"/>
</dbReference>
<evidence type="ECO:0000313" key="2">
    <source>
        <dbReference type="EMBL" id="MBW2942662.1"/>
    </source>
</evidence>